<keyword evidence="5" id="KW-1185">Reference proteome</keyword>
<dbReference type="Pfam" id="PF13948">
    <property type="entry name" value="DUF4215"/>
    <property type="match status" value="2"/>
</dbReference>
<sequence>MVWNNAIYKKSWSISKPHYAVTIRLNLTYGDQYNGNFYYTIQGIKSVPHPKPSSGGQNFIGKNLNEITKYFEIFQSPFTSSSLDIEFQCTDTTADPRDQFCAISDYFIVVHYCLPFCQICNDGVSCVIWESGHTSQNCNTNQFLQFDSNSETYSCITCNQPGCLTCKNLEECTSCDFSKGLNNGVCFQCNKFCETCKGSLKTDCITCVSDFQRFIFNNQCQCLPGYYDDDINLPCHPVCGDLLVVDGEDCDDGNNNPFDGCHNCKYGCDAFCQECIQGVCYLCQNDLQIINNKCVGICGDNITSHDEQCDDGNIISFDGCFECQYQCQAECTDCKFGLCYDCSIKGWQLFNNYCIPYKFKKFYYIKQTIAKIVNMSKQMKNKSLNRTIIFLGKVNLQILQKQIR</sequence>
<evidence type="ECO:0000256" key="2">
    <source>
        <dbReference type="ARBA" id="ARBA00022737"/>
    </source>
</evidence>
<dbReference type="PANTHER" id="PTHR38934:SF6">
    <property type="entry name" value="CHROMOSOME UNDETERMINED SCAFFOLD_176, WHOLE GENOME SHOTGUN SEQUENCE"/>
    <property type="match status" value="1"/>
</dbReference>
<keyword evidence="2" id="KW-0677">Repeat</keyword>
<dbReference type="AlphaFoldDB" id="A0A8S1X3R9"/>
<comment type="caution">
    <text evidence="4">The sequence shown here is derived from an EMBL/GenBank/DDBJ whole genome shotgun (WGS) entry which is preliminary data.</text>
</comment>
<proteinExistence type="predicted"/>
<dbReference type="EMBL" id="CAJJDO010000103">
    <property type="protein sequence ID" value="CAD8192906.1"/>
    <property type="molecule type" value="Genomic_DNA"/>
</dbReference>
<dbReference type="InterPro" id="IPR011936">
    <property type="entry name" value="Myxo_disulph_rpt"/>
</dbReference>
<protein>
    <recommendedName>
        <fullName evidence="6">Insulin-like growth factor binding protein, N-terminal</fullName>
    </recommendedName>
</protein>
<name>A0A8S1X3R9_9CILI</name>
<dbReference type="OrthoDB" id="300641at2759"/>
<evidence type="ECO:0008006" key="6">
    <source>
        <dbReference type="Google" id="ProtNLM"/>
    </source>
</evidence>
<dbReference type="PANTHER" id="PTHR38934">
    <property type="entry name" value="HYPHALLY REGULATED CELL WALL PROTEIN 1"/>
    <property type="match status" value="1"/>
</dbReference>
<evidence type="ECO:0000256" key="3">
    <source>
        <dbReference type="ARBA" id="ARBA00023157"/>
    </source>
</evidence>
<accession>A0A8S1X3R9</accession>
<dbReference type="NCBIfam" id="TIGR02232">
    <property type="entry name" value="myxo_disulf_rpt"/>
    <property type="match status" value="1"/>
</dbReference>
<evidence type="ECO:0000256" key="1">
    <source>
        <dbReference type="ARBA" id="ARBA00022729"/>
    </source>
</evidence>
<keyword evidence="1" id="KW-0732">Signal</keyword>
<evidence type="ECO:0000313" key="5">
    <source>
        <dbReference type="Proteomes" id="UP000689195"/>
    </source>
</evidence>
<gene>
    <name evidence="4" type="ORF">PPENT_87.1.T1030005</name>
</gene>
<evidence type="ECO:0000313" key="4">
    <source>
        <dbReference type="EMBL" id="CAD8192906.1"/>
    </source>
</evidence>
<keyword evidence="3" id="KW-1015">Disulfide bond</keyword>
<dbReference type="Proteomes" id="UP000689195">
    <property type="component" value="Unassembled WGS sequence"/>
</dbReference>
<organism evidence="4 5">
    <name type="scientific">Paramecium pentaurelia</name>
    <dbReference type="NCBI Taxonomy" id="43138"/>
    <lineage>
        <taxon>Eukaryota</taxon>
        <taxon>Sar</taxon>
        <taxon>Alveolata</taxon>
        <taxon>Ciliophora</taxon>
        <taxon>Intramacronucleata</taxon>
        <taxon>Oligohymenophorea</taxon>
        <taxon>Peniculida</taxon>
        <taxon>Parameciidae</taxon>
        <taxon>Paramecium</taxon>
    </lineage>
</organism>
<reference evidence="4" key="1">
    <citation type="submission" date="2021-01" db="EMBL/GenBank/DDBJ databases">
        <authorList>
            <consortium name="Genoscope - CEA"/>
            <person name="William W."/>
        </authorList>
    </citation>
    <scope>NUCLEOTIDE SEQUENCE</scope>
</reference>